<dbReference type="PRINTS" id="PR00160">
    <property type="entry name" value="GLUTAREDOXIN"/>
</dbReference>
<dbReference type="SUPFAM" id="SSF52833">
    <property type="entry name" value="Thioredoxin-like"/>
    <property type="match status" value="1"/>
</dbReference>
<dbReference type="Pfam" id="PF00462">
    <property type="entry name" value="Glutaredoxin"/>
    <property type="match status" value="1"/>
</dbReference>
<dbReference type="Gene3D" id="3.40.30.10">
    <property type="entry name" value="Glutaredoxin"/>
    <property type="match status" value="1"/>
</dbReference>
<dbReference type="GO" id="GO:0005739">
    <property type="term" value="C:mitochondrion"/>
    <property type="evidence" value="ECO:0007669"/>
    <property type="project" value="TreeGrafter"/>
</dbReference>
<dbReference type="InterPro" id="IPR002109">
    <property type="entry name" value="Glutaredoxin"/>
</dbReference>
<dbReference type="PANTHER" id="PTHR46679">
    <property type="match status" value="1"/>
</dbReference>
<keyword evidence="2" id="KW-1185">Reference proteome</keyword>
<dbReference type="WBParaSite" id="TCONS_00007611.p1">
    <property type="protein sequence ID" value="TCONS_00007611.p1"/>
    <property type="gene ID" value="XLOC_005642"/>
</dbReference>
<evidence type="ECO:0000313" key="2">
    <source>
        <dbReference type="Proteomes" id="UP000035681"/>
    </source>
</evidence>
<dbReference type="PANTHER" id="PTHR46679:SF3">
    <property type="entry name" value="GLUTAREDOXIN DOMAIN-CONTAINING PROTEIN"/>
    <property type="match status" value="1"/>
</dbReference>
<dbReference type="WBParaSite" id="SSTP_0000251400.1">
    <property type="protein sequence ID" value="SSTP_0000251400.1"/>
    <property type="gene ID" value="SSTP_0000251400"/>
</dbReference>
<dbReference type="STRING" id="6248.A0A0K0DZ50"/>
<dbReference type="PROSITE" id="PS51354">
    <property type="entry name" value="GLUTAREDOXIN_2"/>
    <property type="match status" value="1"/>
</dbReference>
<evidence type="ECO:0000259" key="1">
    <source>
        <dbReference type="Pfam" id="PF00462"/>
    </source>
</evidence>
<dbReference type="CDD" id="cd02066">
    <property type="entry name" value="GRX_family"/>
    <property type="match status" value="1"/>
</dbReference>
<name>A0A0K0DZ50_STRER</name>
<organism evidence="3">
    <name type="scientific">Strongyloides stercoralis</name>
    <name type="common">Threadworm</name>
    <dbReference type="NCBI Taxonomy" id="6248"/>
    <lineage>
        <taxon>Eukaryota</taxon>
        <taxon>Metazoa</taxon>
        <taxon>Ecdysozoa</taxon>
        <taxon>Nematoda</taxon>
        <taxon>Chromadorea</taxon>
        <taxon>Rhabditida</taxon>
        <taxon>Tylenchina</taxon>
        <taxon>Panagrolaimomorpha</taxon>
        <taxon>Strongyloidoidea</taxon>
        <taxon>Strongyloididae</taxon>
        <taxon>Strongyloides</taxon>
    </lineage>
</organism>
<evidence type="ECO:0000313" key="4">
    <source>
        <dbReference type="WBParaSite" id="TCONS_00007611.p1"/>
    </source>
</evidence>
<protein>
    <submittedName>
        <fullName evidence="3 4">Glutaredoxin domain-containing protein</fullName>
    </submittedName>
</protein>
<reference evidence="3" key="1">
    <citation type="submission" date="2015-08" db="UniProtKB">
        <authorList>
            <consortium name="WormBaseParasite"/>
        </authorList>
    </citation>
    <scope>IDENTIFICATION</scope>
</reference>
<dbReference type="Proteomes" id="UP000035681">
    <property type="component" value="Unplaced"/>
</dbReference>
<accession>A0A0K0DZ50</accession>
<dbReference type="GO" id="GO:0015035">
    <property type="term" value="F:protein-disulfide reductase activity"/>
    <property type="evidence" value="ECO:0007669"/>
    <property type="project" value="TreeGrafter"/>
</dbReference>
<feature type="domain" description="Glutaredoxin" evidence="1">
    <location>
        <begin position="22"/>
        <end position="89"/>
    </location>
</feature>
<sequence length="129" mass="14755">MGNSPTKSYEDEIKKEINENPVVIYTTNGCGYCVKAKKNLYNEFIDYVEKNLTQLQIEDPVKFPEYSGALMNMTKSRTVPQIFICGKFIGGCDDLENLIRRDGVLDILETCSKETVANIKERRKNSFKL</sequence>
<evidence type="ECO:0000313" key="3">
    <source>
        <dbReference type="WBParaSite" id="SSTP_0000251400.1"/>
    </source>
</evidence>
<proteinExistence type="predicted"/>
<dbReference type="InterPro" id="IPR036249">
    <property type="entry name" value="Thioredoxin-like_sf"/>
</dbReference>
<dbReference type="AlphaFoldDB" id="A0A0K0DZ50"/>
<dbReference type="InterPro" id="IPR014025">
    <property type="entry name" value="Glutaredoxin_subgr"/>
</dbReference>